<keyword evidence="2" id="KW-0813">Transport</keyword>
<reference evidence="8 9" key="1">
    <citation type="submission" date="2019-04" db="EMBL/GenBank/DDBJ databases">
        <title>Streptomyces oryziradicis sp. nov., a novel actinomycete isolated from rhizosphere soil of rice (Oryza sativa L.).</title>
        <authorList>
            <person name="Li C."/>
        </authorList>
    </citation>
    <scope>NUCLEOTIDE SEQUENCE [LARGE SCALE GENOMIC DNA]</scope>
    <source>
        <strain evidence="8 9">NEAU-C40</strain>
    </source>
</reference>
<dbReference type="RefSeq" id="WP_136727703.1">
    <property type="nucleotide sequence ID" value="NZ_SUMC01000042.1"/>
</dbReference>
<dbReference type="GO" id="GO:0022857">
    <property type="term" value="F:transmembrane transporter activity"/>
    <property type="evidence" value="ECO:0007669"/>
    <property type="project" value="InterPro"/>
</dbReference>
<evidence type="ECO:0000256" key="3">
    <source>
        <dbReference type="ARBA" id="ARBA00022692"/>
    </source>
</evidence>
<organism evidence="8 9">
    <name type="scientific">Actinacidiphila oryziradicis</name>
    <dbReference type="NCBI Taxonomy" id="2571141"/>
    <lineage>
        <taxon>Bacteria</taxon>
        <taxon>Bacillati</taxon>
        <taxon>Actinomycetota</taxon>
        <taxon>Actinomycetes</taxon>
        <taxon>Kitasatosporales</taxon>
        <taxon>Streptomycetaceae</taxon>
        <taxon>Actinacidiphila</taxon>
    </lineage>
</organism>
<dbReference type="GO" id="GO:0005886">
    <property type="term" value="C:plasma membrane"/>
    <property type="evidence" value="ECO:0007669"/>
    <property type="project" value="UniProtKB-SubCell"/>
</dbReference>
<feature type="transmembrane region" description="Helical" evidence="6">
    <location>
        <begin position="247"/>
        <end position="265"/>
    </location>
</feature>
<feature type="transmembrane region" description="Helical" evidence="6">
    <location>
        <begin position="439"/>
        <end position="459"/>
    </location>
</feature>
<keyword evidence="9" id="KW-1185">Reference proteome</keyword>
<dbReference type="Gene3D" id="1.20.1250.20">
    <property type="entry name" value="MFS general substrate transporter like domains"/>
    <property type="match status" value="1"/>
</dbReference>
<dbReference type="InterPro" id="IPR020846">
    <property type="entry name" value="MFS_dom"/>
</dbReference>
<evidence type="ECO:0000256" key="5">
    <source>
        <dbReference type="ARBA" id="ARBA00023136"/>
    </source>
</evidence>
<gene>
    <name evidence="8" type="ORF">FCI23_33020</name>
</gene>
<evidence type="ECO:0000256" key="6">
    <source>
        <dbReference type="SAM" id="Phobius"/>
    </source>
</evidence>
<dbReference type="PANTHER" id="PTHR23501">
    <property type="entry name" value="MAJOR FACILITATOR SUPERFAMILY"/>
    <property type="match status" value="1"/>
</dbReference>
<dbReference type="Proteomes" id="UP000305778">
    <property type="component" value="Unassembled WGS sequence"/>
</dbReference>
<dbReference type="InterPro" id="IPR036259">
    <property type="entry name" value="MFS_trans_sf"/>
</dbReference>
<feature type="transmembrane region" description="Helical" evidence="6">
    <location>
        <begin position="114"/>
        <end position="135"/>
    </location>
</feature>
<accession>A0A4U0SES1</accession>
<name>A0A4U0SES1_9ACTN</name>
<sequence>MTASAQQAAPARTGGTNPFAWKFTTPLYVGAALNPVNSSLIATALVPIATALHVSVGSTTVLVSSLYLASAIAQPTAGKLAEEFGPRRVFLTGILLVLLGGLLGGSGQNMAMLIAARVLIGVGTSAGYPSAMILIRRRANSAGMSAPPGGVLGGIAIAGMATAAVGPPIGGILVGGLGWRSAFLINIPVALLALGMAARWVPRDPPAAGRRGAREIAARIDVLGIAGFGGAMTALLVFLMGLPRTNWVAFAVAVVLAAMLVWWELHTPTPFFDIRQLGRNGALTRTYLRSALTLLGTYTVLYGVTQWMEAGRGFSTQEAGLLLLPMGALAALLSRPLSQRNLIRSPLIAAAVSMLIGSLGILILTTHSPVALIVVVTLVFGVCVATTTVGNQTALYTQAPADQIGTASGLSRTFGYIGSIASATVTGIVFRHGTTDSGLHSIAVVLIIAGAIVLAMTLLDRRLKTPAANTSQPDAIPAKENT</sequence>
<feature type="transmembrane region" description="Helical" evidence="6">
    <location>
        <begin position="345"/>
        <end position="364"/>
    </location>
</feature>
<comment type="caution">
    <text evidence="8">The sequence shown here is derived from an EMBL/GenBank/DDBJ whole genome shotgun (WGS) entry which is preliminary data.</text>
</comment>
<feature type="transmembrane region" description="Helical" evidence="6">
    <location>
        <begin position="222"/>
        <end position="241"/>
    </location>
</feature>
<evidence type="ECO:0000313" key="9">
    <source>
        <dbReference type="Proteomes" id="UP000305778"/>
    </source>
</evidence>
<dbReference type="AlphaFoldDB" id="A0A4U0SES1"/>
<keyword evidence="3 6" id="KW-0812">Transmembrane</keyword>
<dbReference type="OrthoDB" id="3281800at2"/>
<feature type="transmembrane region" description="Helical" evidence="6">
    <location>
        <begin position="370"/>
        <end position="392"/>
    </location>
</feature>
<evidence type="ECO:0000313" key="8">
    <source>
        <dbReference type="EMBL" id="TKA06221.1"/>
    </source>
</evidence>
<dbReference type="Pfam" id="PF07690">
    <property type="entry name" value="MFS_1"/>
    <property type="match status" value="1"/>
</dbReference>
<evidence type="ECO:0000256" key="4">
    <source>
        <dbReference type="ARBA" id="ARBA00022989"/>
    </source>
</evidence>
<keyword evidence="4 6" id="KW-1133">Transmembrane helix</keyword>
<feature type="domain" description="Major facilitator superfamily (MFS) profile" evidence="7">
    <location>
        <begin position="23"/>
        <end position="462"/>
    </location>
</feature>
<feature type="transmembrane region" description="Helical" evidence="6">
    <location>
        <begin position="44"/>
        <end position="68"/>
    </location>
</feature>
<feature type="transmembrane region" description="Helical" evidence="6">
    <location>
        <begin position="89"/>
        <end position="108"/>
    </location>
</feature>
<feature type="transmembrane region" description="Helical" evidence="6">
    <location>
        <begin position="147"/>
        <end position="169"/>
    </location>
</feature>
<evidence type="ECO:0000259" key="7">
    <source>
        <dbReference type="PROSITE" id="PS50850"/>
    </source>
</evidence>
<keyword evidence="5 6" id="KW-0472">Membrane</keyword>
<protein>
    <submittedName>
        <fullName evidence="8">Multidrug efflux MFS transporter</fullName>
    </submittedName>
</protein>
<proteinExistence type="predicted"/>
<dbReference type="PANTHER" id="PTHR23501:SF191">
    <property type="entry name" value="VACUOLAR BASIC AMINO ACID TRANSPORTER 4"/>
    <property type="match status" value="1"/>
</dbReference>
<dbReference type="EMBL" id="SUMC01000042">
    <property type="protein sequence ID" value="TKA06221.1"/>
    <property type="molecule type" value="Genomic_DNA"/>
</dbReference>
<feature type="transmembrane region" description="Helical" evidence="6">
    <location>
        <begin position="286"/>
        <end position="308"/>
    </location>
</feature>
<dbReference type="SUPFAM" id="SSF103473">
    <property type="entry name" value="MFS general substrate transporter"/>
    <property type="match status" value="1"/>
</dbReference>
<dbReference type="InterPro" id="IPR011701">
    <property type="entry name" value="MFS"/>
</dbReference>
<feature type="transmembrane region" description="Helical" evidence="6">
    <location>
        <begin position="181"/>
        <end position="201"/>
    </location>
</feature>
<evidence type="ECO:0000256" key="2">
    <source>
        <dbReference type="ARBA" id="ARBA00022448"/>
    </source>
</evidence>
<dbReference type="Gene3D" id="1.20.1720.10">
    <property type="entry name" value="Multidrug resistance protein D"/>
    <property type="match status" value="1"/>
</dbReference>
<evidence type="ECO:0000256" key="1">
    <source>
        <dbReference type="ARBA" id="ARBA00004429"/>
    </source>
</evidence>
<feature type="transmembrane region" description="Helical" evidence="6">
    <location>
        <begin position="413"/>
        <end position="433"/>
    </location>
</feature>
<dbReference type="PROSITE" id="PS50850">
    <property type="entry name" value="MFS"/>
    <property type="match status" value="1"/>
</dbReference>
<comment type="subcellular location">
    <subcellularLocation>
        <location evidence="1">Cell inner membrane</location>
        <topology evidence="1">Multi-pass membrane protein</topology>
    </subcellularLocation>
</comment>